<organism evidence="13 14">
    <name type="scientific">Erwinia phage pEa_SNUABM_50</name>
    <dbReference type="NCBI Taxonomy" id="2768775"/>
    <lineage>
        <taxon>Viruses</taxon>
        <taxon>Duplodnaviria</taxon>
        <taxon>Heunggongvirae</taxon>
        <taxon>Uroviricota</taxon>
        <taxon>Caudoviricetes</taxon>
        <taxon>Eneladusvirus</taxon>
        <taxon>Eneladusvirus BF</taxon>
    </lineage>
</organism>
<keyword evidence="5" id="KW-0547">Nucleotide-binding</keyword>
<sequence>MRKPKKIAEVVPNELTLLNFQSSDYINQSSLEYALSTFDRSLPGIDGFKNSQRKAIFTLSKISGEIKTVSCAGRMISDGIYLHGDASASGTLQNLASPVVNNYPLIGKRGGFGTQVNPEPASPRYTYVKKTKITEALVLRDLDVVPMQENYDGTTYEPKFFLPLIPLALLGVDGTATAYKSFIFPYRMNDIIDNTIRAIDGKELLPMTPYYASYGANDYVEDRGEGKYTFFGKAEVIDASTVRITGLSPRMKLEKFVEDLIAMEDSGKIRSYDDNSSGKVDITIKLPRGLSTTWKEMDVLQYFDISTKLAHTLNVLGENGKVKSYTDVQCIISDFVQFRFKYYIKRYEKLLADADAEVRYKILVKECFDNDMTGKIKSFQNRAELVEFVTSLNNEIEASDENIQGIVNFPSYRWTQENYDKVLQDIEDALAKMDEYNDLLANHDKIWNIYKDELIELRNMNIEYKEDTE</sequence>
<evidence type="ECO:0000313" key="14">
    <source>
        <dbReference type="Proteomes" id="UP000593900"/>
    </source>
</evidence>
<evidence type="ECO:0000256" key="11">
    <source>
        <dbReference type="SAM" id="Coils"/>
    </source>
</evidence>
<keyword evidence="6" id="KW-0067">ATP-binding</keyword>
<dbReference type="GO" id="GO:0005524">
    <property type="term" value="F:ATP binding"/>
    <property type="evidence" value="ECO:0007669"/>
    <property type="project" value="UniProtKB-KW"/>
</dbReference>
<accession>A0A7L8ZPG4</accession>
<evidence type="ECO:0000259" key="12">
    <source>
        <dbReference type="PROSITE" id="PS52040"/>
    </source>
</evidence>
<dbReference type="PRINTS" id="PR01158">
    <property type="entry name" value="TOPISMRASEII"/>
</dbReference>
<dbReference type="InterPro" id="IPR002205">
    <property type="entry name" value="Topo_IIA_dom_A"/>
</dbReference>
<evidence type="ECO:0000256" key="1">
    <source>
        <dbReference type="ARBA" id="ARBA00000185"/>
    </source>
</evidence>
<dbReference type="InterPro" id="IPR050634">
    <property type="entry name" value="DNA_Topoisomerase_II"/>
</dbReference>
<evidence type="ECO:0000256" key="10">
    <source>
        <dbReference type="PROSITE-ProRule" id="PRU01384"/>
    </source>
</evidence>
<dbReference type="Gene3D" id="3.30.1360.40">
    <property type="match status" value="1"/>
</dbReference>
<gene>
    <name evidence="13" type="ORF">pEaSNUABM50_00319</name>
</gene>
<comment type="cofactor">
    <cofactor evidence="2">
        <name>Mg(2+)</name>
        <dbReference type="ChEBI" id="CHEBI:18420"/>
    </cofactor>
</comment>
<dbReference type="PROSITE" id="PS52040">
    <property type="entry name" value="TOPO_IIA"/>
    <property type="match status" value="1"/>
</dbReference>
<dbReference type="InterPro" id="IPR013758">
    <property type="entry name" value="Topo_IIA_A/C_ab"/>
</dbReference>
<keyword evidence="7 10" id="KW-0799">Topoisomerase</keyword>
<dbReference type="Gene3D" id="1.10.268.10">
    <property type="entry name" value="Topoisomerase, domain 3"/>
    <property type="match status" value="1"/>
</dbReference>
<dbReference type="PANTHER" id="PTHR10169">
    <property type="entry name" value="DNA TOPOISOMERASE/GYRASE"/>
    <property type="match status" value="1"/>
</dbReference>
<evidence type="ECO:0000256" key="4">
    <source>
        <dbReference type="ARBA" id="ARBA00012895"/>
    </source>
</evidence>
<dbReference type="GO" id="GO:0003677">
    <property type="term" value="F:DNA binding"/>
    <property type="evidence" value="ECO:0007669"/>
    <property type="project" value="UniProtKB-UniRule"/>
</dbReference>
<dbReference type="GO" id="GO:0000819">
    <property type="term" value="P:sister chromatid segregation"/>
    <property type="evidence" value="ECO:0007669"/>
    <property type="project" value="TreeGrafter"/>
</dbReference>
<dbReference type="GO" id="GO:0006265">
    <property type="term" value="P:DNA topological change"/>
    <property type="evidence" value="ECO:0007669"/>
    <property type="project" value="UniProtKB-UniRule"/>
</dbReference>
<feature type="active site" description="O-(5'-phospho-DNA)-tyrosine intermediate" evidence="10">
    <location>
        <position position="125"/>
    </location>
</feature>
<name>A0A7L8ZPG4_9CAUD</name>
<dbReference type="Gene3D" id="3.90.199.10">
    <property type="entry name" value="Topoisomerase II, domain 5"/>
    <property type="match status" value="1"/>
</dbReference>
<evidence type="ECO:0000313" key="13">
    <source>
        <dbReference type="EMBL" id="QOI72343.1"/>
    </source>
</evidence>
<evidence type="ECO:0000256" key="3">
    <source>
        <dbReference type="ARBA" id="ARBA00011080"/>
    </source>
</evidence>
<dbReference type="Proteomes" id="UP000593900">
    <property type="component" value="Segment"/>
</dbReference>
<dbReference type="EMBL" id="MT939488">
    <property type="protein sequence ID" value="QOI72343.1"/>
    <property type="molecule type" value="Genomic_DNA"/>
</dbReference>
<dbReference type="InterPro" id="IPR001154">
    <property type="entry name" value="TopoII_euk"/>
</dbReference>
<dbReference type="InterPro" id="IPR013757">
    <property type="entry name" value="Topo_IIA_A_a_sf"/>
</dbReference>
<evidence type="ECO:0000256" key="9">
    <source>
        <dbReference type="ARBA" id="ARBA00023235"/>
    </source>
</evidence>
<dbReference type="SMART" id="SM00434">
    <property type="entry name" value="TOP4c"/>
    <property type="match status" value="1"/>
</dbReference>
<protein>
    <recommendedName>
        <fullName evidence="4">DNA topoisomerase (ATP-hydrolyzing)</fullName>
        <ecNumber evidence="4">5.6.2.2</ecNumber>
    </recommendedName>
</protein>
<comment type="catalytic activity">
    <reaction evidence="1 10">
        <text>ATP-dependent breakage, passage and rejoining of double-stranded DNA.</text>
        <dbReference type="EC" id="5.6.2.2"/>
    </reaction>
</comment>
<dbReference type="GO" id="GO:0003918">
    <property type="term" value="F:DNA topoisomerase type II (double strand cut, ATP-hydrolyzing) activity"/>
    <property type="evidence" value="ECO:0007669"/>
    <property type="project" value="UniProtKB-EC"/>
</dbReference>
<keyword evidence="8 10" id="KW-0238">DNA-binding</keyword>
<evidence type="ECO:0000256" key="2">
    <source>
        <dbReference type="ARBA" id="ARBA00001946"/>
    </source>
</evidence>
<feature type="coiled-coil region" evidence="11">
    <location>
        <begin position="419"/>
        <end position="446"/>
    </location>
</feature>
<proteinExistence type="inferred from homology"/>
<evidence type="ECO:0000256" key="7">
    <source>
        <dbReference type="ARBA" id="ARBA00023029"/>
    </source>
</evidence>
<evidence type="ECO:0000256" key="5">
    <source>
        <dbReference type="ARBA" id="ARBA00022741"/>
    </source>
</evidence>
<dbReference type="InterPro" id="IPR013760">
    <property type="entry name" value="Topo_IIA-like_dom_sf"/>
</dbReference>
<reference evidence="13 14" key="1">
    <citation type="submission" date="2020-08" db="EMBL/GenBank/DDBJ databases">
        <title>Complete genome sequence of Erwinia phage pEa_SNUABM_50.</title>
        <authorList>
            <person name="Kim S.G."/>
            <person name="Lee S.B."/>
            <person name="Park S.C."/>
        </authorList>
    </citation>
    <scope>NUCLEOTIDE SEQUENCE [LARGE SCALE GENOMIC DNA]</scope>
</reference>
<keyword evidence="9 10" id="KW-0413">Isomerase</keyword>
<dbReference type="Pfam" id="PF00521">
    <property type="entry name" value="DNA_topoisoIV"/>
    <property type="match status" value="1"/>
</dbReference>
<keyword evidence="11" id="KW-0175">Coiled coil</keyword>
<evidence type="ECO:0000256" key="8">
    <source>
        <dbReference type="ARBA" id="ARBA00023125"/>
    </source>
</evidence>
<feature type="domain" description="Topo IIA-type catalytic" evidence="12">
    <location>
        <begin position="41"/>
        <end position="469"/>
    </location>
</feature>
<dbReference type="PANTHER" id="PTHR10169:SF38">
    <property type="entry name" value="DNA TOPOISOMERASE 2"/>
    <property type="match status" value="1"/>
</dbReference>
<dbReference type="SUPFAM" id="SSF56719">
    <property type="entry name" value="Type II DNA topoisomerase"/>
    <property type="match status" value="1"/>
</dbReference>
<comment type="similarity">
    <text evidence="3">Belongs to the type II topoisomerase family.</text>
</comment>
<dbReference type="EC" id="5.6.2.2" evidence="4"/>
<evidence type="ECO:0000256" key="6">
    <source>
        <dbReference type="ARBA" id="ARBA00022840"/>
    </source>
</evidence>